<dbReference type="InterPro" id="IPR012939">
    <property type="entry name" value="Glyco_hydro_92"/>
</dbReference>
<comment type="cofactor">
    <cofactor evidence="1">
        <name>Ca(2+)</name>
        <dbReference type="ChEBI" id="CHEBI:29108"/>
    </cofactor>
</comment>
<proteinExistence type="predicted"/>
<feature type="region of interest" description="Disordered" evidence="4">
    <location>
        <begin position="715"/>
        <end position="739"/>
    </location>
</feature>
<dbReference type="InterPro" id="IPR050883">
    <property type="entry name" value="PNGase"/>
</dbReference>
<dbReference type="PANTHER" id="PTHR12143">
    <property type="entry name" value="PEPTIDE N-GLYCANASE PNGASE -RELATED"/>
    <property type="match status" value="1"/>
</dbReference>
<dbReference type="Gene3D" id="1.20.1050.60">
    <property type="entry name" value="alpha-1,2-mannosidase"/>
    <property type="match status" value="1"/>
</dbReference>
<dbReference type="Gene3D" id="1.20.1610.10">
    <property type="entry name" value="alpha-1,2-mannosidases domains"/>
    <property type="match status" value="1"/>
</dbReference>
<comment type="subunit">
    <text evidence="2">Monomer.</text>
</comment>
<protein>
    <submittedName>
        <fullName evidence="7">GH92 family glycosyl hydrolase</fullName>
        <ecNumber evidence="7">3.2.1.-</ecNumber>
    </submittedName>
</protein>
<keyword evidence="8" id="KW-1185">Reference proteome</keyword>
<organism evidence="7 8">
    <name type="scientific">Coprobacter tertius</name>
    <dbReference type="NCBI Taxonomy" id="2944915"/>
    <lineage>
        <taxon>Bacteria</taxon>
        <taxon>Pseudomonadati</taxon>
        <taxon>Bacteroidota</taxon>
        <taxon>Bacteroidia</taxon>
        <taxon>Bacteroidales</taxon>
        <taxon>Barnesiellaceae</taxon>
        <taxon>Coprobacter</taxon>
    </lineage>
</organism>
<dbReference type="InterPro" id="IPR008928">
    <property type="entry name" value="6-hairpin_glycosidase_sf"/>
</dbReference>
<evidence type="ECO:0000256" key="1">
    <source>
        <dbReference type="ARBA" id="ARBA00001913"/>
    </source>
</evidence>
<reference evidence="7 8" key="1">
    <citation type="submission" date="2022-07" db="EMBL/GenBank/DDBJ databases">
        <title>Fecal culturing of patients with breast cancer.</title>
        <authorList>
            <person name="Teng N.M.Y."/>
            <person name="Kiu R."/>
            <person name="Evans R."/>
            <person name="Baker D.J."/>
            <person name="Zenner C."/>
            <person name="Robinson S.D."/>
            <person name="Hall L.J."/>
        </authorList>
    </citation>
    <scope>NUCLEOTIDE SEQUENCE [LARGE SCALE GENOMIC DNA]</scope>
    <source>
        <strain evidence="7 8">LH1063</strain>
    </source>
</reference>
<evidence type="ECO:0000259" key="5">
    <source>
        <dbReference type="Pfam" id="PF07971"/>
    </source>
</evidence>
<feature type="compositionally biased region" description="Low complexity" evidence="4">
    <location>
        <begin position="724"/>
        <end position="739"/>
    </location>
</feature>
<sequence>MRTNVKLLSLIALSCSVLFSCQTGKRDTKAPEDKVYMYIGTINPKTRGAIPVIKVPGGSVGLFPSFTPGFTDMYVADKIYGFPIGNGSLMIGTGDTKKGIRANASTYDHDLETATPYYYQVLLEDPGVNAEFTVTANTIVFRFDIPKDQRYDLLLNMPKNASFALKDSSTIAGSSTGRNNAQNFYTLQLSRPCQSFDQTADGWSIGFPASPNGETLEVKVGISPENADRATDFIAQEIGTMTFDQVKQKAKKAWNEELSLIKVKGGTEKQQELFYTTLHRTRALRMGNVWDTYRSAYPLQSLIKPEDTNKAIREFIRKYEETGWLPSSGAMIGHHSTAVIADAYMRGVRDYDVEKAYEGMKKNALQATMIPWRDSGYVTELEQCYFDKGFYPALPVKKGALVPAAVTNDINEKMPYQVRWMPETGVKEWVKEVDSWHRRQSVSVTLEHCYDDWCLAQMAKELGKEDDYTLFMKRAHNYRNLFKPSIGLMAPKSADGEWIEPFDPKYSGGFAGEAYFAEGNSWVYTWHVQHDVQGLINLMGGKEKFVRKLDELFSTSHRMDKLTFLGQFPDMTGLMGMYCQGNEPVFHIPYLYNYAGQPWKTQKKVRQIMDLWFDTDPHGISGDEDGGAMSSWYVFSAMGLYPQCPGRPIFDIGSPVFDEVSINVGNGKTFVIEAKNVSAQNKYIQSATLNGKPFDQTWINHSDIVKGGKLVFEMGPRPNKQWGSSPEAAAPSMSAPENE</sequence>
<feature type="domain" description="Glycosyl hydrolase family 92 N-terminal" evidence="6">
    <location>
        <begin position="37"/>
        <end position="223"/>
    </location>
</feature>
<dbReference type="EMBL" id="JANDHW010000003">
    <property type="protein sequence ID" value="MCP9611394.1"/>
    <property type="molecule type" value="Genomic_DNA"/>
</dbReference>
<feature type="domain" description="Glycosyl hydrolase family 92" evidence="5">
    <location>
        <begin position="289"/>
        <end position="716"/>
    </location>
</feature>
<keyword evidence="7" id="KW-0326">Glycosidase</keyword>
<dbReference type="SUPFAM" id="SSF48208">
    <property type="entry name" value="Six-hairpin glycosidases"/>
    <property type="match status" value="1"/>
</dbReference>
<evidence type="ECO:0000313" key="7">
    <source>
        <dbReference type="EMBL" id="MCP9611394.1"/>
    </source>
</evidence>
<evidence type="ECO:0000313" key="8">
    <source>
        <dbReference type="Proteomes" id="UP001205603"/>
    </source>
</evidence>
<evidence type="ECO:0000256" key="4">
    <source>
        <dbReference type="SAM" id="MobiDB-lite"/>
    </source>
</evidence>
<feature type="domain" description="Glycosyl hydrolase family 92" evidence="5">
    <location>
        <begin position="230"/>
        <end position="281"/>
    </location>
</feature>
<dbReference type="InterPro" id="IPR005887">
    <property type="entry name" value="GH92_a_mannosidase_put"/>
</dbReference>
<accession>A0ABT1MH66</accession>
<evidence type="ECO:0000256" key="3">
    <source>
        <dbReference type="ARBA" id="ARBA00022837"/>
    </source>
</evidence>
<dbReference type="Proteomes" id="UP001205603">
    <property type="component" value="Unassembled WGS sequence"/>
</dbReference>
<evidence type="ECO:0000256" key="2">
    <source>
        <dbReference type="ARBA" id="ARBA00011245"/>
    </source>
</evidence>
<dbReference type="EC" id="3.2.1.-" evidence="7"/>
<dbReference type="InterPro" id="IPR041371">
    <property type="entry name" value="GH92_N"/>
</dbReference>
<gene>
    <name evidence="7" type="ORF">NMU02_04735</name>
</gene>
<dbReference type="PROSITE" id="PS51257">
    <property type="entry name" value="PROKAR_LIPOPROTEIN"/>
    <property type="match status" value="1"/>
</dbReference>
<dbReference type="Gene3D" id="2.70.98.10">
    <property type="match status" value="1"/>
</dbReference>
<dbReference type="PANTHER" id="PTHR12143:SF43">
    <property type="entry name" value="PUTATIVE-RELATED"/>
    <property type="match status" value="1"/>
</dbReference>
<dbReference type="Gene3D" id="3.30.2080.10">
    <property type="entry name" value="GH92 mannosidase domain"/>
    <property type="match status" value="1"/>
</dbReference>
<dbReference type="GO" id="GO:0016798">
    <property type="term" value="F:hydrolase activity, acting on glycosyl bonds"/>
    <property type="evidence" value="ECO:0007669"/>
    <property type="project" value="UniProtKB-KW"/>
</dbReference>
<dbReference type="NCBIfam" id="TIGR01180">
    <property type="entry name" value="aman2_put"/>
    <property type="match status" value="1"/>
</dbReference>
<dbReference type="Pfam" id="PF17678">
    <property type="entry name" value="Glyco_hydro_92N"/>
    <property type="match status" value="1"/>
</dbReference>
<keyword evidence="3" id="KW-0106">Calcium</keyword>
<evidence type="ECO:0000259" key="6">
    <source>
        <dbReference type="Pfam" id="PF17678"/>
    </source>
</evidence>
<dbReference type="Pfam" id="PF07971">
    <property type="entry name" value="Glyco_hydro_92"/>
    <property type="match status" value="2"/>
</dbReference>
<keyword evidence="7" id="KW-0378">Hydrolase</keyword>
<dbReference type="RefSeq" id="WP_255026135.1">
    <property type="nucleotide sequence ID" value="NZ_JANDHW010000003.1"/>
</dbReference>
<comment type="caution">
    <text evidence="7">The sequence shown here is derived from an EMBL/GenBank/DDBJ whole genome shotgun (WGS) entry which is preliminary data.</text>
</comment>
<name>A0ABT1MH66_9BACT</name>
<dbReference type="InterPro" id="IPR014718">
    <property type="entry name" value="GH-type_carb-bd"/>
</dbReference>